<feature type="transmembrane region" description="Helical" evidence="1">
    <location>
        <begin position="12"/>
        <end position="31"/>
    </location>
</feature>
<proteinExistence type="predicted"/>
<keyword evidence="1" id="KW-0472">Membrane</keyword>
<name>A0ABS7NKE4_9RHOB</name>
<feature type="domain" description="SPW repeat-containing integral membrane" evidence="2">
    <location>
        <begin position="12"/>
        <end position="106"/>
    </location>
</feature>
<evidence type="ECO:0000313" key="3">
    <source>
        <dbReference type="EMBL" id="MBY6141679.1"/>
    </source>
</evidence>
<keyword evidence="1" id="KW-1133">Transmembrane helix</keyword>
<organism evidence="3 4">
    <name type="scientific">Leisingera daeponensis</name>
    <dbReference type="NCBI Taxonomy" id="405746"/>
    <lineage>
        <taxon>Bacteria</taxon>
        <taxon>Pseudomonadati</taxon>
        <taxon>Pseudomonadota</taxon>
        <taxon>Alphaproteobacteria</taxon>
        <taxon>Rhodobacterales</taxon>
        <taxon>Roseobacteraceae</taxon>
        <taxon>Leisingera</taxon>
    </lineage>
</organism>
<evidence type="ECO:0000256" key="1">
    <source>
        <dbReference type="SAM" id="Phobius"/>
    </source>
</evidence>
<dbReference type="Proteomes" id="UP000766629">
    <property type="component" value="Unassembled WGS sequence"/>
</dbReference>
<dbReference type="EMBL" id="JAHVJA010000012">
    <property type="protein sequence ID" value="MBY6141679.1"/>
    <property type="molecule type" value="Genomic_DNA"/>
</dbReference>
<keyword evidence="4" id="KW-1185">Reference proteome</keyword>
<gene>
    <name evidence="3" type="ORF">KUV26_19735</name>
</gene>
<accession>A0ABS7NKE4</accession>
<keyword evidence="1" id="KW-0812">Transmembrane</keyword>
<protein>
    <submittedName>
        <fullName evidence="3">SPW repeat protein</fullName>
    </submittedName>
</protein>
<feature type="transmembrane region" description="Helical" evidence="1">
    <location>
        <begin position="67"/>
        <end position="84"/>
    </location>
</feature>
<sequence length="119" mass="13235">MTDLWKKMTGDWQDSVNVLLGLWLVLSPWILQFQDSRLATANAVIIGAVIAVLSLAAVVRFRNWEEWTGMAIGAWLVISPWVLGLTAMTLVTWNFVIAGALVFAMAGWSLYEHDAHHPA</sequence>
<dbReference type="InterPro" id="IPR005530">
    <property type="entry name" value="SPW"/>
</dbReference>
<evidence type="ECO:0000313" key="4">
    <source>
        <dbReference type="Proteomes" id="UP000766629"/>
    </source>
</evidence>
<dbReference type="Pfam" id="PF03779">
    <property type="entry name" value="SPW"/>
    <property type="match status" value="1"/>
</dbReference>
<dbReference type="RefSeq" id="WP_222503852.1">
    <property type="nucleotide sequence ID" value="NZ_JAHVJA010000012.1"/>
</dbReference>
<feature type="transmembrane region" description="Helical" evidence="1">
    <location>
        <begin position="91"/>
        <end position="111"/>
    </location>
</feature>
<reference evidence="3 4" key="1">
    <citation type="submission" date="2021-06" db="EMBL/GenBank/DDBJ databases">
        <title>50 bacteria genomes isolated from Dapeng, Shenzhen, China.</title>
        <authorList>
            <person name="Zheng W."/>
            <person name="Yu S."/>
            <person name="Huang Y."/>
        </authorList>
    </citation>
    <scope>NUCLEOTIDE SEQUENCE [LARGE SCALE GENOMIC DNA]</scope>
    <source>
        <strain evidence="3 4">DP1N14-2</strain>
    </source>
</reference>
<feature type="transmembrane region" description="Helical" evidence="1">
    <location>
        <begin position="43"/>
        <end position="61"/>
    </location>
</feature>
<comment type="caution">
    <text evidence="3">The sequence shown here is derived from an EMBL/GenBank/DDBJ whole genome shotgun (WGS) entry which is preliminary data.</text>
</comment>
<evidence type="ECO:0000259" key="2">
    <source>
        <dbReference type="Pfam" id="PF03779"/>
    </source>
</evidence>